<keyword evidence="1" id="KW-0830">Ubiquinone</keyword>
<name>Q9G4B6_9STRA</name>
<accession>Q9G4B6</accession>
<dbReference type="GO" id="GO:0031966">
    <property type="term" value="C:mitochondrial membrane"/>
    <property type="evidence" value="ECO:0007669"/>
    <property type="project" value="UniProtKB-SubCell"/>
</dbReference>
<dbReference type="EMBL" id="AF288091">
    <property type="protein sequence ID" value="AAG23684.1"/>
    <property type="molecule type" value="Genomic_DNA"/>
</dbReference>
<dbReference type="InterPro" id="IPR001457">
    <property type="entry name" value="NADH_UbQ/plastoQ_OxRdtase_su6"/>
</dbReference>
<feature type="transmembrane region" description="Helical" evidence="1">
    <location>
        <begin position="54"/>
        <end position="77"/>
    </location>
</feature>
<dbReference type="PANTHER" id="PTHR33269:SF17">
    <property type="entry name" value="NADH-UBIQUINONE OXIDOREDUCTASE CHAIN 6"/>
    <property type="match status" value="1"/>
</dbReference>
<keyword evidence="2" id="KW-0560">Oxidoreductase</keyword>
<dbReference type="InterPro" id="IPR042106">
    <property type="entry name" value="Nuo/plastoQ_OxRdtase_6_NuoJ"/>
</dbReference>
<keyword evidence="1 2" id="KW-0496">Mitochondrion</keyword>
<protein>
    <recommendedName>
        <fullName evidence="1">NADH-ubiquinone oxidoreductase chain 6</fullName>
        <ecNumber evidence="1">7.1.1.2</ecNumber>
    </recommendedName>
</protein>
<evidence type="ECO:0000256" key="1">
    <source>
        <dbReference type="RuleBase" id="RU004430"/>
    </source>
</evidence>
<evidence type="ECO:0000313" key="2">
    <source>
        <dbReference type="EMBL" id="AAG23684.1"/>
    </source>
</evidence>
<keyword evidence="1" id="KW-0520">NAD</keyword>
<feature type="transmembrane region" description="Helical" evidence="1">
    <location>
        <begin position="151"/>
        <end position="169"/>
    </location>
</feature>
<keyword evidence="1" id="KW-0679">Respiratory chain</keyword>
<dbReference type="Gene3D" id="1.20.120.1200">
    <property type="entry name" value="NADH-ubiquinone/plastoquinone oxidoreductase chain 6, subunit NuoJ"/>
    <property type="match status" value="1"/>
</dbReference>
<comment type="subcellular location">
    <subcellularLocation>
        <location evidence="1">Mitochondrion membrane</location>
        <topology evidence="1">Multi-pass membrane protein</topology>
    </subcellularLocation>
</comment>
<dbReference type="AlphaFoldDB" id="Q9G4B6"/>
<comment type="function">
    <text evidence="1">Core subunit of the mitochondrial membrane respiratory chain NADH dehydrogenase (Complex I) which catalyzes electron transfer from NADH through the respiratory chain, using ubiquinone as an electron acceptor. Essential for the catalytic activity and assembly of complex I.</text>
</comment>
<proteinExistence type="inferred from homology"/>
<dbReference type="GO" id="GO:0016491">
    <property type="term" value="F:oxidoreductase activity"/>
    <property type="evidence" value="ECO:0007669"/>
    <property type="project" value="UniProtKB-KW"/>
</dbReference>
<keyword evidence="1" id="KW-0813">Transport</keyword>
<comment type="catalytic activity">
    <reaction evidence="1">
        <text>a ubiquinone + NADH + 5 H(+)(in) = a ubiquinol + NAD(+) + 4 H(+)(out)</text>
        <dbReference type="Rhea" id="RHEA:29091"/>
        <dbReference type="Rhea" id="RHEA-COMP:9565"/>
        <dbReference type="Rhea" id="RHEA-COMP:9566"/>
        <dbReference type="ChEBI" id="CHEBI:15378"/>
        <dbReference type="ChEBI" id="CHEBI:16389"/>
        <dbReference type="ChEBI" id="CHEBI:17976"/>
        <dbReference type="ChEBI" id="CHEBI:57540"/>
        <dbReference type="ChEBI" id="CHEBI:57945"/>
        <dbReference type="EC" id="7.1.1.2"/>
    </reaction>
</comment>
<gene>
    <name evidence="2" type="primary">nad6</name>
</gene>
<keyword evidence="1" id="KW-0812">Transmembrane</keyword>
<sequence length="204" mass="23545">MEFFLFCVFSFGLCVSSFNVIFVNKPVNAVLSLIFSFCNAAGLLFMAEAEFIAILFLIVYIGAIAVLFLFVIIMLNLKNIFFTEKFNESFPIILIFSLLFFIILFFNQLTFYSFEVTLFELPSHIHWIKLIDSIGNIDLFGQVLYTYYFTYLLIAGFILLVAIIASIILTSNKSFLLKKDFKKQLIFSQLSRNPNKAVFLIKKK</sequence>
<reference evidence="2" key="1">
    <citation type="submission" date="2000-12" db="EMBL/GenBank/DDBJ databases">
        <title>Phylogenetic relationships of stramenopile algae, based on complete mitochondrial genome sequences.</title>
        <authorList>
            <person name="Burger G."/>
            <person name="Lang B.F."/>
            <person name="Gray W.M.M.W."/>
        </authorList>
    </citation>
    <scope>NUCLEOTIDE SEQUENCE</scope>
</reference>
<keyword evidence="1" id="KW-0249">Electron transport</keyword>
<keyword evidence="1" id="KW-1133">Transmembrane helix</keyword>
<keyword evidence="1" id="KW-0472">Membrane</keyword>
<dbReference type="PANTHER" id="PTHR33269">
    <property type="entry name" value="NADH-UBIQUINONE OXIDOREDUCTASE CHAIN 6"/>
    <property type="match status" value="1"/>
</dbReference>
<keyword evidence="1" id="KW-1278">Translocase</keyword>
<geneLocation type="mitochondrion" evidence="2"/>
<dbReference type="GO" id="GO:0008137">
    <property type="term" value="F:NADH dehydrogenase (ubiquinone) activity"/>
    <property type="evidence" value="ECO:0007669"/>
    <property type="project" value="UniProtKB-UniRule"/>
</dbReference>
<dbReference type="Pfam" id="PF00499">
    <property type="entry name" value="Oxidored_q3"/>
    <property type="match status" value="1"/>
</dbReference>
<dbReference type="EC" id="7.1.1.2" evidence="1"/>
<feature type="transmembrane region" description="Helical" evidence="1">
    <location>
        <begin position="27"/>
        <end position="47"/>
    </location>
</feature>
<organism evidence="2">
    <name type="scientific">Thraustochytrium aureum</name>
    <dbReference type="NCBI Taxonomy" id="42467"/>
    <lineage>
        <taxon>Eukaryota</taxon>
        <taxon>Sar</taxon>
        <taxon>Stramenopiles</taxon>
        <taxon>Bigyra</taxon>
        <taxon>Labyrinthulomycetes</taxon>
        <taxon>Thraustochytrida</taxon>
        <taxon>Thraustochytriidae</taxon>
        <taxon>Thraustochytrium</taxon>
    </lineage>
</organism>
<comment type="similarity">
    <text evidence="1">Belongs to the complex I subunit 6 family.</text>
</comment>
<feature type="transmembrane region" description="Helical" evidence="1">
    <location>
        <begin position="89"/>
        <end position="106"/>
    </location>
</feature>